<feature type="transmembrane region" description="Helical" evidence="9">
    <location>
        <begin position="151"/>
        <end position="170"/>
    </location>
</feature>
<proteinExistence type="predicted"/>
<dbReference type="GO" id="GO:0003333">
    <property type="term" value="P:amino acid transmembrane transport"/>
    <property type="evidence" value="ECO:0007669"/>
    <property type="project" value="InterPro"/>
</dbReference>
<evidence type="ECO:0000256" key="9">
    <source>
        <dbReference type="SAM" id="Phobius"/>
    </source>
</evidence>
<keyword evidence="8 9" id="KW-0472">Membrane</keyword>
<feature type="transmembrane region" description="Helical" evidence="9">
    <location>
        <begin position="277"/>
        <end position="297"/>
    </location>
</feature>
<dbReference type="InterPro" id="IPR013059">
    <property type="entry name" value="Trp_tyr_transpt"/>
</dbReference>
<evidence type="ECO:0000256" key="4">
    <source>
        <dbReference type="ARBA" id="ARBA00022519"/>
    </source>
</evidence>
<keyword evidence="4" id="KW-0997">Cell inner membrane</keyword>
<dbReference type="Proteomes" id="UP000295794">
    <property type="component" value="Unassembled WGS sequence"/>
</dbReference>
<comment type="subcellular location">
    <subcellularLocation>
        <location evidence="1">Cell inner membrane</location>
        <topology evidence="1">Multi-pass membrane protein</topology>
    </subcellularLocation>
</comment>
<keyword evidence="6" id="KW-0029">Amino-acid transport</keyword>
<keyword evidence="5 9" id="KW-0812">Transmembrane</keyword>
<dbReference type="PANTHER" id="PTHR46997">
    <property type="entry name" value="LOW AFFINITY TRYPTOPHAN PERMEASE-RELATED"/>
    <property type="match status" value="1"/>
</dbReference>
<dbReference type="EMBL" id="UGHR01000006">
    <property type="protein sequence ID" value="STR45922.1"/>
    <property type="molecule type" value="Genomic_DNA"/>
</dbReference>
<feature type="transmembrane region" description="Helical" evidence="9">
    <location>
        <begin position="185"/>
        <end position="206"/>
    </location>
</feature>
<evidence type="ECO:0000313" key="10">
    <source>
        <dbReference type="EMBL" id="STR45922.1"/>
    </source>
</evidence>
<evidence type="ECO:0000256" key="6">
    <source>
        <dbReference type="ARBA" id="ARBA00022970"/>
    </source>
</evidence>
<feature type="transmembrane region" description="Helical" evidence="9">
    <location>
        <begin position="83"/>
        <end position="104"/>
    </location>
</feature>
<feature type="transmembrane region" description="Helical" evidence="9">
    <location>
        <begin position="342"/>
        <end position="366"/>
    </location>
</feature>
<gene>
    <name evidence="10" type="primary">tyrP</name>
    <name evidence="11" type="ORF">EV682_11284</name>
    <name evidence="10" type="ORF">NCTC11159_04514</name>
</gene>
<dbReference type="Proteomes" id="UP000255108">
    <property type="component" value="Unassembled WGS sequence"/>
</dbReference>
<evidence type="ECO:0000256" key="2">
    <source>
        <dbReference type="ARBA" id="ARBA00022448"/>
    </source>
</evidence>
<feature type="transmembrane region" description="Helical" evidence="9">
    <location>
        <begin position="36"/>
        <end position="62"/>
    </location>
</feature>
<evidence type="ECO:0000256" key="3">
    <source>
        <dbReference type="ARBA" id="ARBA00022475"/>
    </source>
</evidence>
<evidence type="ECO:0000256" key="7">
    <source>
        <dbReference type="ARBA" id="ARBA00022989"/>
    </source>
</evidence>
<dbReference type="RefSeq" id="WP_207916710.1">
    <property type="nucleotide sequence ID" value="NZ_CAWOLO010000012.1"/>
</dbReference>
<sequence length="410" mass="44520">MFAINYKAVGATLLISGTMLGAGMLALPLVSSGMGYTYASLALVCIWLLMTYTALMLLEVSLAFPAGSGFDVMAQSLFGNKGLWIINASLLLLLYALSGAYISGAASSYTSNIKQYLGIDVPSAVVAAIFTLLIGSIVYMSTGAVDRVNRVLFSLNVFIFFAMAITIQPYVNQGNLNSTQDSSRYIYAAFPVFITAFGFHGSIPSMVKYIGRDKPQTLRNIFILGGLIPLLVYAIWEYCSLGLVPRIGENSFLTLAENQGSVGMFLDYIHASTSNHWIPSLISLFSSIALFTSYLCVSLGLFDSVASSIGWKDSKHDRLITALATYLPPFVFAWIYPEGFVLALGAAAIFLSILAILFPALALYKLRARDSYQAGWRVPCNTCSFCTVTMMGACIIVFQIMKMQNLLPIC</sequence>
<feature type="transmembrane region" description="Helical" evidence="9">
    <location>
        <begin position="116"/>
        <end position="139"/>
    </location>
</feature>
<dbReference type="PANTHER" id="PTHR46997:SF2">
    <property type="entry name" value="TYROSINE-SPECIFIC TRANSPORT SYSTEM"/>
    <property type="match status" value="1"/>
</dbReference>
<keyword evidence="2" id="KW-0813">Transport</keyword>
<feature type="transmembrane region" description="Helical" evidence="9">
    <location>
        <begin position="12"/>
        <end position="30"/>
    </location>
</feature>
<dbReference type="AlphaFoldDB" id="A0A377SV50"/>
<keyword evidence="7 9" id="KW-1133">Transmembrane helix</keyword>
<dbReference type="PRINTS" id="PR00166">
    <property type="entry name" value="AROAAPRMEASE"/>
</dbReference>
<evidence type="ECO:0000256" key="8">
    <source>
        <dbReference type="ARBA" id="ARBA00023136"/>
    </source>
</evidence>
<dbReference type="PIRSF" id="PIRSF006060">
    <property type="entry name" value="AA_transporter"/>
    <property type="match status" value="1"/>
</dbReference>
<reference evidence="10 12" key="1">
    <citation type="submission" date="2018-06" db="EMBL/GenBank/DDBJ databases">
        <authorList>
            <consortium name="Pathogen Informatics"/>
            <person name="Doyle S."/>
        </authorList>
    </citation>
    <scope>NUCLEOTIDE SEQUENCE [LARGE SCALE GENOMIC DNA]</scope>
    <source>
        <strain evidence="10 12">NCTC11159</strain>
    </source>
</reference>
<evidence type="ECO:0000313" key="12">
    <source>
        <dbReference type="Proteomes" id="UP000255108"/>
    </source>
</evidence>
<keyword evidence="13" id="KW-1185">Reference proteome</keyword>
<dbReference type="InterPro" id="IPR018227">
    <property type="entry name" value="Amino_acid_transport_2"/>
</dbReference>
<evidence type="ECO:0000256" key="1">
    <source>
        <dbReference type="ARBA" id="ARBA00004429"/>
    </source>
</evidence>
<dbReference type="Gene3D" id="1.20.1740.10">
    <property type="entry name" value="Amino acid/polyamine transporter I"/>
    <property type="match status" value="1"/>
</dbReference>
<evidence type="ECO:0000313" key="11">
    <source>
        <dbReference type="EMBL" id="TCU83361.1"/>
    </source>
</evidence>
<evidence type="ECO:0000313" key="13">
    <source>
        <dbReference type="Proteomes" id="UP000295794"/>
    </source>
</evidence>
<feature type="transmembrane region" description="Helical" evidence="9">
    <location>
        <begin position="318"/>
        <end position="336"/>
    </location>
</feature>
<dbReference type="GO" id="GO:0005886">
    <property type="term" value="C:plasma membrane"/>
    <property type="evidence" value="ECO:0007669"/>
    <property type="project" value="UniProtKB-SubCell"/>
</dbReference>
<feature type="transmembrane region" description="Helical" evidence="9">
    <location>
        <begin position="378"/>
        <end position="401"/>
    </location>
</feature>
<dbReference type="EMBL" id="SMBT01000012">
    <property type="protein sequence ID" value="TCU83361.1"/>
    <property type="molecule type" value="Genomic_DNA"/>
</dbReference>
<keyword evidence="3" id="KW-1003">Cell membrane</keyword>
<dbReference type="Pfam" id="PF03222">
    <property type="entry name" value="Trp_Tyr_perm"/>
    <property type="match status" value="1"/>
</dbReference>
<organism evidence="10 12">
    <name type="scientific">Iodobacter fluviatilis</name>
    <dbReference type="NCBI Taxonomy" id="537"/>
    <lineage>
        <taxon>Bacteria</taxon>
        <taxon>Pseudomonadati</taxon>
        <taxon>Pseudomonadota</taxon>
        <taxon>Betaproteobacteria</taxon>
        <taxon>Neisseriales</taxon>
        <taxon>Chitinibacteraceae</taxon>
        <taxon>Iodobacter</taxon>
    </lineage>
</organism>
<dbReference type="GO" id="GO:0015173">
    <property type="term" value="F:aromatic amino acid transmembrane transporter activity"/>
    <property type="evidence" value="ECO:0007669"/>
    <property type="project" value="InterPro"/>
</dbReference>
<protein>
    <submittedName>
        <fullName evidence="10">Tyrosine permease</fullName>
    </submittedName>
    <submittedName>
        <fullName evidence="11">Tyrosine-specific transport protein</fullName>
    </submittedName>
</protein>
<feature type="transmembrane region" description="Helical" evidence="9">
    <location>
        <begin position="218"/>
        <end position="236"/>
    </location>
</feature>
<reference evidence="11 13" key="2">
    <citation type="submission" date="2019-03" db="EMBL/GenBank/DDBJ databases">
        <title>Genomic Encyclopedia of Type Strains, Phase IV (KMG-IV): sequencing the most valuable type-strain genomes for metagenomic binning, comparative biology and taxonomic classification.</title>
        <authorList>
            <person name="Goeker M."/>
        </authorList>
    </citation>
    <scope>NUCLEOTIDE SEQUENCE [LARGE SCALE GENOMIC DNA]</scope>
    <source>
        <strain evidence="11 13">DSM 3764</strain>
    </source>
</reference>
<evidence type="ECO:0000256" key="5">
    <source>
        <dbReference type="ARBA" id="ARBA00022692"/>
    </source>
</evidence>
<accession>A0A377SV50</accession>
<name>A0A377SV50_9NEIS</name>